<dbReference type="PANTHER" id="PTHR10078:SF35">
    <property type="entry name" value="INTERLEUKIN-18"/>
    <property type="match status" value="1"/>
</dbReference>
<organism evidence="4 5">
    <name type="scientific">Callorhinchus milii</name>
    <name type="common">Ghost shark</name>
    <dbReference type="NCBI Taxonomy" id="7868"/>
    <lineage>
        <taxon>Eukaryota</taxon>
        <taxon>Metazoa</taxon>
        <taxon>Chordata</taxon>
        <taxon>Craniata</taxon>
        <taxon>Vertebrata</taxon>
        <taxon>Chondrichthyes</taxon>
        <taxon>Holocephali</taxon>
        <taxon>Chimaeriformes</taxon>
        <taxon>Callorhinchidae</taxon>
        <taxon>Callorhinchus</taxon>
    </lineage>
</organism>
<dbReference type="Ensembl" id="ENSCMIT00000028473.1">
    <property type="protein sequence ID" value="ENSCMIP00000028031.1"/>
    <property type="gene ID" value="ENSCMIG00000012191.1"/>
</dbReference>
<reference evidence="4" key="5">
    <citation type="submission" date="2025-09" db="UniProtKB">
        <authorList>
            <consortium name="Ensembl"/>
        </authorList>
    </citation>
    <scope>IDENTIFICATION</scope>
</reference>
<name>A0A4W3IKK1_CALMI</name>
<dbReference type="GeneTree" id="ENSGT00970000197571"/>
<comment type="subcellular location">
    <subcellularLocation>
        <location evidence="1">Secreted</location>
    </subcellularLocation>
</comment>
<dbReference type="GO" id="GO:0010628">
    <property type="term" value="P:positive regulation of gene expression"/>
    <property type="evidence" value="ECO:0007669"/>
    <property type="project" value="TreeGrafter"/>
</dbReference>
<dbReference type="InterPro" id="IPR000975">
    <property type="entry name" value="IL-1_fam"/>
</dbReference>
<dbReference type="Gene3D" id="2.80.10.50">
    <property type="match status" value="1"/>
</dbReference>
<dbReference type="Proteomes" id="UP000314986">
    <property type="component" value="Unassembled WGS sequence"/>
</dbReference>
<dbReference type="GO" id="GO:0005125">
    <property type="term" value="F:cytokine activity"/>
    <property type="evidence" value="ECO:0007669"/>
    <property type="project" value="InterPro"/>
</dbReference>
<protein>
    <recommendedName>
        <fullName evidence="6">Interleukin-18</fullName>
    </recommendedName>
</protein>
<dbReference type="InterPro" id="IPR008996">
    <property type="entry name" value="IL1/FGF"/>
</dbReference>
<dbReference type="GO" id="GO:0019221">
    <property type="term" value="P:cytokine-mediated signaling pathway"/>
    <property type="evidence" value="ECO:0007669"/>
    <property type="project" value="TreeGrafter"/>
</dbReference>
<evidence type="ECO:0000313" key="4">
    <source>
        <dbReference type="Ensembl" id="ENSCMIP00000028031.1"/>
    </source>
</evidence>
<keyword evidence="5" id="KW-1185">Reference proteome</keyword>
<dbReference type="GO" id="GO:0071222">
    <property type="term" value="P:cellular response to lipopolysaccharide"/>
    <property type="evidence" value="ECO:0007669"/>
    <property type="project" value="TreeGrafter"/>
</dbReference>
<dbReference type="AlphaFoldDB" id="A0A4W3IKK1"/>
<dbReference type="GO" id="GO:0006955">
    <property type="term" value="P:immune response"/>
    <property type="evidence" value="ECO:0007669"/>
    <property type="project" value="InterPro"/>
</dbReference>
<evidence type="ECO:0008006" key="6">
    <source>
        <dbReference type="Google" id="ProtNLM"/>
    </source>
</evidence>
<evidence type="ECO:0000256" key="1">
    <source>
        <dbReference type="ARBA" id="ARBA00004613"/>
    </source>
</evidence>
<dbReference type="STRING" id="7868.ENSCMIP00000028031"/>
<comment type="similarity">
    <text evidence="2">Belongs to the IL-1 family.</text>
</comment>
<dbReference type="SUPFAM" id="SSF50353">
    <property type="entry name" value="Cytokine"/>
    <property type="match status" value="1"/>
</dbReference>
<accession>A0A4W3IKK1</accession>
<dbReference type="Pfam" id="PF00340">
    <property type="entry name" value="IL1"/>
    <property type="match status" value="1"/>
</dbReference>
<dbReference type="GO" id="GO:0006954">
    <property type="term" value="P:inflammatory response"/>
    <property type="evidence" value="ECO:0007669"/>
    <property type="project" value="InterPro"/>
</dbReference>
<reference evidence="5" key="1">
    <citation type="journal article" date="2006" name="Science">
        <title>Ancient noncoding elements conserved in the human genome.</title>
        <authorList>
            <person name="Venkatesh B."/>
            <person name="Kirkness E.F."/>
            <person name="Loh Y.H."/>
            <person name="Halpern A.L."/>
            <person name="Lee A.P."/>
            <person name="Johnson J."/>
            <person name="Dandona N."/>
            <person name="Viswanathan L.D."/>
            <person name="Tay A."/>
            <person name="Venter J.C."/>
            <person name="Strausberg R.L."/>
            <person name="Brenner S."/>
        </authorList>
    </citation>
    <scope>NUCLEOTIDE SEQUENCE [LARGE SCALE GENOMIC DNA]</scope>
</reference>
<dbReference type="FunCoup" id="A0A4W3IKK1">
    <property type="interactions" value="2"/>
</dbReference>
<dbReference type="InParanoid" id="A0A4W3IKK1"/>
<sequence length="173" mass="19855">MSDPRNANATGCKANLWQKYDGMQHSQGFKILKNKSGLIPPWDGIAEQVAHTAEDDGIKFSLVRYRQMDASLVKGFPVAIQVHVSEKVYHICCDKEENRKVLKFKEGMAPTGVVYEMRNIIFYRRQFEGRYCKFESACESGWFLCTEQTDGQYKMALKKPEREVDETLVVSVD</sequence>
<keyword evidence="3" id="KW-0964">Secreted</keyword>
<reference evidence="5" key="3">
    <citation type="journal article" date="2014" name="Nature">
        <title>Elephant shark genome provides unique insights into gnathostome evolution.</title>
        <authorList>
            <consortium name="International Elephant Shark Genome Sequencing Consortium"/>
            <person name="Venkatesh B."/>
            <person name="Lee A.P."/>
            <person name="Ravi V."/>
            <person name="Maurya A.K."/>
            <person name="Lian M.M."/>
            <person name="Swann J.B."/>
            <person name="Ohta Y."/>
            <person name="Flajnik M.F."/>
            <person name="Sutoh Y."/>
            <person name="Kasahara M."/>
            <person name="Hoon S."/>
            <person name="Gangu V."/>
            <person name="Roy S.W."/>
            <person name="Irimia M."/>
            <person name="Korzh V."/>
            <person name="Kondrychyn I."/>
            <person name="Lim Z.W."/>
            <person name="Tay B.H."/>
            <person name="Tohari S."/>
            <person name="Kong K.W."/>
            <person name="Ho S."/>
            <person name="Lorente-Galdos B."/>
            <person name="Quilez J."/>
            <person name="Marques-Bonet T."/>
            <person name="Raney B.J."/>
            <person name="Ingham P.W."/>
            <person name="Tay A."/>
            <person name="Hillier L.W."/>
            <person name="Minx P."/>
            <person name="Boehm T."/>
            <person name="Wilson R.K."/>
            <person name="Brenner S."/>
            <person name="Warren W.C."/>
        </authorList>
    </citation>
    <scope>NUCLEOTIDE SEQUENCE [LARGE SCALE GENOMIC DNA]</scope>
</reference>
<reference evidence="4" key="4">
    <citation type="submission" date="2025-08" db="UniProtKB">
        <authorList>
            <consortium name="Ensembl"/>
        </authorList>
    </citation>
    <scope>IDENTIFICATION</scope>
</reference>
<dbReference type="PANTHER" id="PTHR10078">
    <property type="entry name" value="INTERLEUKIN-1 FAMILY MEMBER"/>
    <property type="match status" value="1"/>
</dbReference>
<evidence type="ECO:0000256" key="2">
    <source>
        <dbReference type="ARBA" id="ARBA00010448"/>
    </source>
</evidence>
<dbReference type="GO" id="GO:0005615">
    <property type="term" value="C:extracellular space"/>
    <property type="evidence" value="ECO:0007669"/>
    <property type="project" value="InterPro"/>
</dbReference>
<evidence type="ECO:0000313" key="5">
    <source>
        <dbReference type="Proteomes" id="UP000314986"/>
    </source>
</evidence>
<proteinExistence type="inferred from homology"/>
<reference evidence="5" key="2">
    <citation type="journal article" date="2007" name="PLoS Biol.">
        <title>Survey sequencing and comparative analysis of the elephant shark (Callorhinchus milii) genome.</title>
        <authorList>
            <person name="Venkatesh B."/>
            <person name="Kirkness E.F."/>
            <person name="Loh Y.H."/>
            <person name="Halpern A.L."/>
            <person name="Lee A.P."/>
            <person name="Johnson J."/>
            <person name="Dandona N."/>
            <person name="Viswanathan L.D."/>
            <person name="Tay A."/>
            <person name="Venter J.C."/>
            <person name="Strausberg R.L."/>
            <person name="Brenner S."/>
        </authorList>
    </citation>
    <scope>NUCLEOTIDE SEQUENCE [LARGE SCALE GENOMIC DNA]</scope>
</reference>
<evidence type="ECO:0000256" key="3">
    <source>
        <dbReference type="ARBA" id="ARBA00022525"/>
    </source>
</evidence>